<reference evidence="1" key="2">
    <citation type="submission" date="2020-09" db="EMBL/GenBank/DDBJ databases">
        <authorList>
            <person name="Sun Q."/>
            <person name="Ohkuma M."/>
        </authorList>
    </citation>
    <scope>NUCLEOTIDE SEQUENCE</scope>
    <source>
        <strain evidence="1">JCM 3131</strain>
    </source>
</reference>
<dbReference type="AlphaFoldDB" id="A0A918B9B9"/>
<accession>A0A918B9B9</accession>
<gene>
    <name evidence="1" type="ORF">GCM10010145_12000</name>
</gene>
<comment type="caution">
    <text evidence="1">The sequence shown here is derived from an EMBL/GenBank/DDBJ whole genome shotgun (WGS) entry which is preliminary data.</text>
</comment>
<proteinExistence type="predicted"/>
<evidence type="ECO:0000313" key="2">
    <source>
        <dbReference type="Proteomes" id="UP000620156"/>
    </source>
</evidence>
<organism evidence="1 2">
    <name type="scientific">Streptomyces ruber</name>
    <dbReference type="NCBI Taxonomy" id="83378"/>
    <lineage>
        <taxon>Bacteria</taxon>
        <taxon>Bacillati</taxon>
        <taxon>Actinomycetota</taxon>
        <taxon>Actinomycetes</taxon>
        <taxon>Kitasatosporales</taxon>
        <taxon>Streptomycetaceae</taxon>
        <taxon>Streptomyces</taxon>
    </lineage>
</organism>
<dbReference type="Proteomes" id="UP000620156">
    <property type="component" value="Unassembled WGS sequence"/>
</dbReference>
<protein>
    <submittedName>
        <fullName evidence="1">Uncharacterized protein</fullName>
    </submittedName>
</protein>
<evidence type="ECO:0000313" key="1">
    <source>
        <dbReference type="EMBL" id="GGQ44929.1"/>
    </source>
</evidence>
<sequence length="61" mass="6867">MKIRLNAVIEIDADAWENIHGGEQPLTAENATAYVEQIFDVHGRVTEITKTFRLIVVDQDA</sequence>
<reference evidence="1" key="1">
    <citation type="journal article" date="2014" name="Int. J. Syst. Evol. Microbiol.">
        <title>Complete genome sequence of Corynebacterium casei LMG S-19264T (=DSM 44701T), isolated from a smear-ripened cheese.</title>
        <authorList>
            <consortium name="US DOE Joint Genome Institute (JGI-PGF)"/>
            <person name="Walter F."/>
            <person name="Albersmeier A."/>
            <person name="Kalinowski J."/>
            <person name="Ruckert C."/>
        </authorList>
    </citation>
    <scope>NUCLEOTIDE SEQUENCE</scope>
    <source>
        <strain evidence="1">JCM 3131</strain>
    </source>
</reference>
<name>A0A918B9B9_9ACTN</name>
<dbReference type="EMBL" id="BMQK01000002">
    <property type="protein sequence ID" value="GGQ44929.1"/>
    <property type="molecule type" value="Genomic_DNA"/>
</dbReference>
<keyword evidence="2" id="KW-1185">Reference proteome</keyword>
<dbReference type="RefSeq" id="WP_189215597.1">
    <property type="nucleotide sequence ID" value="NZ_BMQK01000002.1"/>
</dbReference>